<dbReference type="GO" id="GO:0016020">
    <property type="term" value="C:membrane"/>
    <property type="evidence" value="ECO:0007669"/>
    <property type="project" value="UniProtKB-SubCell"/>
</dbReference>
<reference evidence="8" key="1">
    <citation type="submission" date="2020-11" db="EMBL/GenBank/DDBJ databases">
        <authorList>
            <person name="Tran Van P."/>
        </authorList>
    </citation>
    <scope>NUCLEOTIDE SEQUENCE</scope>
</reference>
<dbReference type="SUPFAM" id="SSF57492">
    <property type="entry name" value="Trefoil"/>
    <property type="match status" value="1"/>
</dbReference>
<feature type="non-terminal residue" evidence="8">
    <location>
        <position position="1"/>
    </location>
</feature>
<dbReference type="GO" id="GO:0004558">
    <property type="term" value="F:alpha-1,4-glucosidase activity"/>
    <property type="evidence" value="ECO:0007669"/>
    <property type="project" value="TreeGrafter"/>
</dbReference>
<dbReference type="SUPFAM" id="SSF74650">
    <property type="entry name" value="Galactose mutarotase-like"/>
    <property type="match status" value="1"/>
</dbReference>
<dbReference type="EMBL" id="OC930454">
    <property type="protein sequence ID" value="CAD7658699.1"/>
    <property type="molecule type" value="Genomic_DNA"/>
</dbReference>
<comment type="subcellular location">
    <subcellularLocation>
        <location evidence="1">Membrane</location>
    </subcellularLocation>
</comment>
<dbReference type="SUPFAM" id="SSF51011">
    <property type="entry name" value="Glycosyl hydrolase domain"/>
    <property type="match status" value="1"/>
</dbReference>
<protein>
    <recommendedName>
        <fullName evidence="7">P-type domain-containing protein</fullName>
    </recommendedName>
</protein>
<dbReference type="GO" id="GO:0005975">
    <property type="term" value="P:carbohydrate metabolic process"/>
    <property type="evidence" value="ECO:0007669"/>
    <property type="project" value="InterPro"/>
</dbReference>
<evidence type="ECO:0000256" key="4">
    <source>
        <dbReference type="ARBA" id="ARBA00023157"/>
    </source>
</evidence>
<dbReference type="InterPro" id="IPR017853">
    <property type="entry name" value="GH"/>
</dbReference>
<name>A0A7R9MES5_9ACAR</name>
<feature type="domain" description="P-type" evidence="7">
    <location>
        <begin position="1"/>
        <end position="49"/>
    </location>
</feature>
<accession>A0A7R9MES5</accession>
<evidence type="ECO:0000313" key="9">
    <source>
        <dbReference type="Proteomes" id="UP000728032"/>
    </source>
</evidence>
<dbReference type="PROSITE" id="PS51448">
    <property type="entry name" value="P_TREFOIL_2"/>
    <property type="match status" value="1"/>
</dbReference>
<proteinExistence type="inferred from homology"/>
<dbReference type="PANTHER" id="PTHR22762:SF131">
    <property type="entry name" value="GLYCOSIDE HYDROLASE FAMILY 31 N-TERMINAL DOMAIN-CONTAINING PROTEIN"/>
    <property type="match status" value="1"/>
</dbReference>
<dbReference type="PANTHER" id="PTHR22762">
    <property type="entry name" value="ALPHA-GLUCOSIDASE"/>
    <property type="match status" value="1"/>
</dbReference>
<dbReference type="AlphaFoldDB" id="A0A7R9MES5"/>
<keyword evidence="6" id="KW-0378">Hydrolase</keyword>
<dbReference type="CDD" id="cd00111">
    <property type="entry name" value="Trefoil"/>
    <property type="match status" value="1"/>
</dbReference>
<keyword evidence="6" id="KW-0326">Glycosidase</keyword>
<evidence type="ECO:0000256" key="6">
    <source>
        <dbReference type="RuleBase" id="RU361185"/>
    </source>
</evidence>
<dbReference type="Pfam" id="PF01055">
    <property type="entry name" value="Glyco_hydro_31_2nd"/>
    <property type="match status" value="1"/>
</dbReference>
<dbReference type="Gene3D" id="2.60.40.1180">
    <property type="entry name" value="Golgi alpha-mannosidase II"/>
    <property type="match status" value="1"/>
</dbReference>
<dbReference type="Gene3D" id="2.60.40.1760">
    <property type="entry name" value="glycosyl hydrolase (family 31)"/>
    <property type="match status" value="1"/>
</dbReference>
<dbReference type="InterPro" id="IPR011013">
    <property type="entry name" value="Gal_mutarotase_sf_dom"/>
</dbReference>
<dbReference type="Pfam" id="PF00088">
    <property type="entry name" value="Trefoil"/>
    <property type="match status" value="1"/>
</dbReference>
<dbReference type="Pfam" id="PF21365">
    <property type="entry name" value="Glyco_hydro_31_3rd"/>
    <property type="match status" value="1"/>
</dbReference>
<keyword evidence="9" id="KW-1185">Reference proteome</keyword>
<dbReference type="CDD" id="cd14752">
    <property type="entry name" value="GH31_N"/>
    <property type="match status" value="1"/>
</dbReference>
<dbReference type="InterPro" id="IPR013780">
    <property type="entry name" value="Glyco_hydro_b"/>
</dbReference>
<dbReference type="InterPro" id="IPR000322">
    <property type="entry name" value="Glyco_hydro_31_TIM"/>
</dbReference>
<evidence type="ECO:0000256" key="5">
    <source>
        <dbReference type="PROSITE-ProRule" id="PRU00779"/>
    </source>
</evidence>
<dbReference type="InterPro" id="IPR044913">
    <property type="entry name" value="P_trefoil_dom_sf"/>
</dbReference>
<keyword evidence="3" id="KW-0472">Membrane</keyword>
<dbReference type="Gene3D" id="3.20.20.80">
    <property type="entry name" value="Glycosidases"/>
    <property type="match status" value="1"/>
</dbReference>
<evidence type="ECO:0000259" key="7">
    <source>
        <dbReference type="PROSITE" id="PS51448"/>
    </source>
</evidence>
<dbReference type="CDD" id="cd06602">
    <property type="entry name" value="GH31_MGAM_SI_GAA"/>
    <property type="match status" value="1"/>
</dbReference>
<comment type="caution">
    <text evidence="5">Lacks conserved residue(s) required for the propagation of feature annotation.</text>
</comment>
<keyword evidence="4" id="KW-1015">Disulfide bond</keyword>
<sequence>ISVDQRIDCAPEKAINKTECTARKCCFVENSQTTGANDKKYVPTCFMPTVYPGYKVKGIIREYAHLIVNLERQTPSGFPNDIKSVFLEITLLDNLSLRLRFTDTNNKRYEPPIPQINLPDFPAVYDPVYIVDVTQEGLLTIQRKSTKKFIFQTDLTKLIYSDQFIQLKSTLPSPQIYGLGENKANFTKSTQWELLTLFNIDRPGHSPGPRYGSHPFHLNIEDVNTGTSNGVFLLNSNAMDILLQPEPAITYRPIGGILDMFVFLGPKPDDVVRQYVHLIGLPELPPFWALGYHQCRCCTEPHTLANQKVITERTISAGIPFDVQWNAKEYMEPTFDDFTVDQKRFGGFGDWVRHLHDIGMHYVPIIDPGIDPGQKAGQYAPYDDGVSMDIFIKNSTGGLFIGKTWQTTGKTVWPDFSHPGSIKYWTKQYQDFHKQVPIDGSWNDMNEISNFLSASIYGCPANNSLETPPYVPKQLQKLQEMTLCMSAKHYAGLQYDVHNLYGFYMAIATDEALKTVRNKRPFVISRATSPGQGKYSGHWDGDTDTTYEELQWTIGSMLDKNMFGIPLVGGDICGFQGNSENNTHSQELCARWFEVGAFYPFSRNHNMKKMDQDPVALGTMVTRAAKNALSTRYTLLPYLYTLFYHAKTNGDTVSRPLFFEYPADKHTYERTVAETQFMWGSAFMVAPVTQPNITKIKAYLPQGVWYPFSHSKVGKPIASTGEYVEFAAPVDEVNTFLRGGNVVPRLPVRQTTTAMRTEKFTLMVVPDVK</sequence>
<gene>
    <name evidence="8" type="ORF">ONB1V03_LOCUS15319</name>
</gene>
<dbReference type="GO" id="GO:0030246">
    <property type="term" value="F:carbohydrate binding"/>
    <property type="evidence" value="ECO:0007669"/>
    <property type="project" value="InterPro"/>
</dbReference>
<feature type="non-terminal residue" evidence="8">
    <location>
        <position position="769"/>
    </location>
</feature>
<dbReference type="Gene3D" id="4.10.110.10">
    <property type="entry name" value="Spasmolytic Protein, domain 1"/>
    <property type="match status" value="1"/>
</dbReference>
<evidence type="ECO:0000256" key="1">
    <source>
        <dbReference type="ARBA" id="ARBA00004370"/>
    </source>
</evidence>
<evidence type="ECO:0000256" key="2">
    <source>
        <dbReference type="ARBA" id="ARBA00007806"/>
    </source>
</evidence>
<dbReference type="Proteomes" id="UP000728032">
    <property type="component" value="Unassembled WGS sequence"/>
</dbReference>
<organism evidence="8">
    <name type="scientific">Oppiella nova</name>
    <dbReference type="NCBI Taxonomy" id="334625"/>
    <lineage>
        <taxon>Eukaryota</taxon>
        <taxon>Metazoa</taxon>
        <taxon>Ecdysozoa</taxon>
        <taxon>Arthropoda</taxon>
        <taxon>Chelicerata</taxon>
        <taxon>Arachnida</taxon>
        <taxon>Acari</taxon>
        <taxon>Acariformes</taxon>
        <taxon>Sarcoptiformes</taxon>
        <taxon>Oribatida</taxon>
        <taxon>Brachypylina</taxon>
        <taxon>Oppioidea</taxon>
        <taxon>Oppiidae</taxon>
        <taxon>Oppiella</taxon>
    </lineage>
</organism>
<evidence type="ECO:0000256" key="3">
    <source>
        <dbReference type="ARBA" id="ARBA00023136"/>
    </source>
</evidence>
<comment type="similarity">
    <text evidence="2 6">Belongs to the glycosyl hydrolase 31 family.</text>
</comment>
<dbReference type="OrthoDB" id="1334205at2759"/>
<dbReference type="Pfam" id="PF13802">
    <property type="entry name" value="Gal_mutarotas_2"/>
    <property type="match status" value="1"/>
</dbReference>
<dbReference type="EMBL" id="CAJPVJ010015629">
    <property type="protein sequence ID" value="CAG2175885.1"/>
    <property type="molecule type" value="Genomic_DNA"/>
</dbReference>
<dbReference type="InterPro" id="IPR025887">
    <property type="entry name" value="Glyco_hydro_31_N_dom"/>
</dbReference>
<dbReference type="InterPro" id="IPR000519">
    <property type="entry name" value="P_trefoil_dom"/>
</dbReference>
<dbReference type="InterPro" id="IPR048395">
    <property type="entry name" value="Glyco_hydro_31_C"/>
</dbReference>
<dbReference type="SUPFAM" id="SSF51445">
    <property type="entry name" value="(Trans)glycosidases"/>
    <property type="match status" value="1"/>
</dbReference>
<evidence type="ECO:0000313" key="8">
    <source>
        <dbReference type="EMBL" id="CAD7658699.1"/>
    </source>
</evidence>